<organism evidence="1 2">
    <name type="scientific">Luteimonas granuli</name>
    <dbReference type="NCBI Taxonomy" id="1176533"/>
    <lineage>
        <taxon>Bacteria</taxon>
        <taxon>Pseudomonadati</taxon>
        <taxon>Pseudomonadota</taxon>
        <taxon>Gammaproteobacteria</taxon>
        <taxon>Lysobacterales</taxon>
        <taxon>Lysobacteraceae</taxon>
        <taxon>Luteimonas</taxon>
    </lineage>
</organism>
<reference evidence="1 2" key="1">
    <citation type="submission" date="2019-07" db="EMBL/GenBank/DDBJ databases">
        <title>Full genome sequence of Luteimonas sp. Gr-4.</title>
        <authorList>
            <person name="Im W.-T."/>
        </authorList>
    </citation>
    <scope>NUCLEOTIDE SEQUENCE [LARGE SCALE GENOMIC DNA]</scope>
    <source>
        <strain evidence="1 2">Gr-4</strain>
    </source>
</reference>
<name>A0A518N4L2_9GAMM</name>
<accession>A0A518N4L2</accession>
<evidence type="ECO:0000313" key="2">
    <source>
        <dbReference type="Proteomes" id="UP000316584"/>
    </source>
</evidence>
<proteinExistence type="predicted"/>
<keyword evidence="2" id="KW-1185">Reference proteome</keyword>
<dbReference type="KEGG" id="lug:FPZ22_08025"/>
<sequence>MLLLATLAASFACHADEGDPLPKCHQFFDPGHATPHMDVFDPAAPAHLRAAALDGFQKASTLAHCTNDIHTMGQLYRHGPDLPGNLLPKDTAKARELLVRSAEAGRLSTYADLAEMALAEGEAREAMKWTQVYLYFLKNVGKVYMNKERTQFESAGYNADLLLRAEQAWRKARPRLDRALIDEDLSTYVTRYRNEVAERIHGRMKAEQSVFAPKEPGELRLKRVGSCKPLRMKGVTAASVVYLMEVLPSGRIGRVVPESFSGNPVAMEKLAHCARVYEFEPFDGETPRVVRIPVTYGFADGYAPSFNL</sequence>
<dbReference type="EMBL" id="CP042218">
    <property type="protein sequence ID" value="QDW66848.1"/>
    <property type="molecule type" value="Genomic_DNA"/>
</dbReference>
<dbReference type="OrthoDB" id="5938647at2"/>
<dbReference type="Proteomes" id="UP000316584">
    <property type="component" value="Chromosome"/>
</dbReference>
<evidence type="ECO:0000313" key="1">
    <source>
        <dbReference type="EMBL" id="QDW66848.1"/>
    </source>
</evidence>
<protein>
    <submittedName>
        <fullName evidence="1">Uncharacterized protein</fullName>
    </submittedName>
</protein>
<dbReference type="AlphaFoldDB" id="A0A518N4L2"/>
<dbReference type="RefSeq" id="WP_144891974.1">
    <property type="nucleotide sequence ID" value="NZ_CP042218.1"/>
</dbReference>
<gene>
    <name evidence="1" type="ORF">FPZ22_08025</name>
</gene>